<protein>
    <recommendedName>
        <fullName evidence="5">GIY-YIG domain-containing protein</fullName>
    </recommendedName>
</protein>
<dbReference type="InterPro" id="IPR039418">
    <property type="entry name" value="LexA-like"/>
</dbReference>
<dbReference type="STRING" id="634771.SAMN04488128_105241"/>
<dbReference type="RefSeq" id="WP_078672049.1">
    <property type="nucleotide sequence ID" value="NZ_FUWZ01000005.1"/>
</dbReference>
<dbReference type="Pfam" id="PF00717">
    <property type="entry name" value="Peptidase_S24"/>
    <property type="match status" value="1"/>
</dbReference>
<feature type="domain" description="Peptidase S24/S26A/S26B/S26C" evidence="1">
    <location>
        <begin position="589"/>
        <end position="666"/>
    </location>
</feature>
<keyword evidence="4" id="KW-1185">Reference proteome</keyword>
<dbReference type="InterPro" id="IPR027417">
    <property type="entry name" value="P-loop_NTPase"/>
</dbReference>
<dbReference type="EMBL" id="FUWZ01000005">
    <property type="protein sequence ID" value="SKA40693.1"/>
    <property type="molecule type" value="Genomic_DNA"/>
</dbReference>
<dbReference type="CDD" id="cd10439">
    <property type="entry name" value="GIY-YIG_COG3410"/>
    <property type="match status" value="1"/>
</dbReference>
<evidence type="ECO:0008006" key="5">
    <source>
        <dbReference type="Google" id="ProtNLM"/>
    </source>
</evidence>
<accession>A0A1T4TJR1</accession>
<feature type="domain" description="Schlafen group 3-like DNA/RNA helicase" evidence="2">
    <location>
        <begin position="187"/>
        <end position="553"/>
    </location>
</feature>
<dbReference type="Gene3D" id="3.40.50.300">
    <property type="entry name" value="P-loop containing nucleotide triphosphate hydrolases"/>
    <property type="match status" value="1"/>
</dbReference>
<dbReference type="SUPFAM" id="SSF51306">
    <property type="entry name" value="LexA/Signal peptidase"/>
    <property type="match status" value="1"/>
</dbReference>
<dbReference type="CDD" id="cd06529">
    <property type="entry name" value="S24_LexA-like"/>
    <property type="match status" value="1"/>
</dbReference>
<dbReference type="Pfam" id="PF09848">
    <property type="entry name" value="SLFN-g3_helicase"/>
    <property type="match status" value="1"/>
</dbReference>
<evidence type="ECO:0000313" key="3">
    <source>
        <dbReference type="EMBL" id="SKA40693.1"/>
    </source>
</evidence>
<dbReference type="OrthoDB" id="9759819at2"/>
<dbReference type="InterPro" id="IPR036286">
    <property type="entry name" value="LexA/Signal_pep-like_sf"/>
</dbReference>
<evidence type="ECO:0000259" key="2">
    <source>
        <dbReference type="Pfam" id="PF09848"/>
    </source>
</evidence>
<evidence type="ECO:0000313" key="4">
    <source>
        <dbReference type="Proteomes" id="UP000190367"/>
    </source>
</evidence>
<sequence length="733" mass="84254">MKTPQEYAIKKLGFSQSAINELSADTLIGKFWPIVYLLKEKNKQKALAYVGETYDVKTRLTTHLSHPEKNRLQEAYLISSRKFNKSATLDIEAYCIKYLAGDGRYRLLNGNLGIPNHNYYQREEVYFKIFESIWEEFRSLGIAQQALSKISNSDLFKYSPYKSLTPEQTASLIMILESLLEDQYERMVIEGGAGSGKTVLAVFLFKLLHTAEEEFNFSVFGEEDKRIVELVNLLKQKIPNPKMALVVPVESFRSTVQKIFRHVEGLSADMVIGPADLGRNRYDIVLVDEAHRLRRRKNLGSYFGGFDRVCNELGFDREKNDELDWVVRQSDKSIFFYDEFQSVKPSDVLRERFDMLKNNQYTKAAYLNSQFRVKAGLRYVNFIDRLLQGKPIIGKNTKWDEDYDFRIFNDPAQMIAHIKEKNDKEQLARVVAGYAWPWPSKKNKKAIDIKIGELELRWNSVMKDWINSPNAINEVGCIHTVQGYDLNYTGIIFGNEIGYDKDRGEIIIRKDNYYDRNGKNGVKNPQQLKNFILNIYKTLMLRGIKGTYLYVCDEALREYFSRYIPSFEEAGVDSNQNPSETLVSGKSVPFINLKIAAGGFSEQQQFNGEIERFPIQDGSKISDDHFACEVVGKSMNKLIPNGAICLFRRYAGGTRNGEVVLVSHTSIQDADFGSGYTVKKYFSEKVHYPDGIWKHNRIILKPSSTDRSYKDIVLEGDELSSLQVIGIFERVLD</sequence>
<dbReference type="InterPro" id="IPR015927">
    <property type="entry name" value="Peptidase_S24_S26A/B/C"/>
</dbReference>
<name>A0A1T4TJR1_9BACT</name>
<evidence type="ECO:0000259" key="1">
    <source>
        <dbReference type="Pfam" id="PF00717"/>
    </source>
</evidence>
<proteinExistence type="predicted"/>
<organism evidence="3 4">
    <name type="scientific">Chitinophaga eiseniae</name>
    <dbReference type="NCBI Taxonomy" id="634771"/>
    <lineage>
        <taxon>Bacteria</taxon>
        <taxon>Pseudomonadati</taxon>
        <taxon>Bacteroidota</taxon>
        <taxon>Chitinophagia</taxon>
        <taxon>Chitinophagales</taxon>
        <taxon>Chitinophagaceae</taxon>
        <taxon>Chitinophaga</taxon>
    </lineage>
</organism>
<dbReference type="SUPFAM" id="SSF52540">
    <property type="entry name" value="P-loop containing nucleoside triphosphate hydrolases"/>
    <property type="match status" value="1"/>
</dbReference>
<dbReference type="Proteomes" id="UP000190367">
    <property type="component" value="Unassembled WGS sequence"/>
</dbReference>
<dbReference type="AlphaFoldDB" id="A0A1T4TJR1"/>
<dbReference type="Gene3D" id="2.10.109.10">
    <property type="entry name" value="Umud Fragment, subunit A"/>
    <property type="match status" value="1"/>
</dbReference>
<dbReference type="InterPro" id="IPR018647">
    <property type="entry name" value="SLFN_3-like_DNA/RNA_helicase"/>
</dbReference>
<reference evidence="4" key="1">
    <citation type="submission" date="2017-02" db="EMBL/GenBank/DDBJ databases">
        <authorList>
            <person name="Varghese N."/>
            <person name="Submissions S."/>
        </authorList>
    </citation>
    <scope>NUCLEOTIDE SEQUENCE [LARGE SCALE GENOMIC DNA]</scope>
    <source>
        <strain evidence="4">DSM 22224</strain>
    </source>
</reference>
<gene>
    <name evidence="3" type="ORF">SAMN04488128_105241</name>
</gene>